<comment type="caution">
    <text evidence="3">The sequence shown here is derived from an EMBL/GenBank/DDBJ whole genome shotgun (WGS) entry which is preliminary data.</text>
</comment>
<dbReference type="CDD" id="cd05289">
    <property type="entry name" value="MDR_like_2"/>
    <property type="match status" value="1"/>
</dbReference>
<dbReference type="InterPro" id="IPR036291">
    <property type="entry name" value="NAD(P)-bd_dom_sf"/>
</dbReference>
<dbReference type="SMART" id="SM00829">
    <property type="entry name" value="PKS_ER"/>
    <property type="match status" value="1"/>
</dbReference>
<dbReference type="RefSeq" id="WP_120188511.1">
    <property type="nucleotide sequence ID" value="NZ_MCHY01000006.1"/>
</dbReference>
<dbReference type="AlphaFoldDB" id="A0A419SNL4"/>
<sequence>MSKMKAFVRVDAKNDRVELAEVAIPEIDDNEALVEVKAFGVGVHDRYFIPQDASFPYTIGTEAAGIVAKTGKDVTDFKVGDRVILSSSLYPKGGCWAEYVAASPQVMVQMPDSMDFTLGASLPVAGKTALESIRALDLKQGDTLFVAGASGAIGTLVIQLAKARDIRVIGSASSKNHDYMKAQGALAAVDYRASNWKEDVLNWKPGGVDAALAIQRGTVKDSMDVVKDGGKVITVSGDDQVLAERGIFVHQFEHQLDIQQAVKILIEEINSGQLDVVLEQIYPFADAMSALEKTETRHARGKLVVSADA</sequence>
<dbReference type="Pfam" id="PF13602">
    <property type="entry name" value="ADH_zinc_N_2"/>
    <property type="match status" value="1"/>
</dbReference>
<dbReference type="Gene3D" id="3.90.180.10">
    <property type="entry name" value="Medium-chain alcohol dehydrogenases, catalytic domain"/>
    <property type="match status" value="1"/>
</dbReference>
<protein>
    <submittedName>
        <fullName evidence="3">Quinone oxidoreductase</fullName>
    </submittedName>
</protein>
<dbReference type="InterPro" id="IPR011032">
    <property type="entry name" value="GroES-like_sf"/>
</dbReference>
<evidence type="ECO:0000256" key="1">
    <source>
        <dbReference type="ARBA" id="ARBA00022857"/>
    </source>
</evidence>
<gene>
    <name evidence="3" type="ORF">BEP19_02540</name>
</gene>
<dbReference type="GO" id="GO:0016491">
    <property type="term" value="F:oxidoreductase activity"/>
    <property type="evidence" value="ECO:0007669"/>
    <property type="project" value="InterPro"/>
</dbReference>
<dbReference type="Proteomes" id="UP000284219">
    <property type="component" value="Unassembled WGS sequence"/>
</dbReference>
<name>A0A419SNL4_9BACL</name>
<dbReference type="OrthoDB" id="9792162at2"/>
<dbReference type="InterPro" id="IPR020843">
    <property type="entry name" value="ER"/>
</dbReference>
<dbReference type="PANTHER" id="PTHR44154">
    <property type="entry name" value="QUINONE OXIDOREDUCTASE"/>
    <property type="match status" value="1"/>
</dbReference>
<organism evidence="3 4">
    <name type="scientific">Ammoniphilus oxalaticus</name>
    <dbReference type="NCBI Taxonomy" id="66863"/>
    <lineage>
        <taxon>Bacteria</taxon>
        <taxon>Bacillati</taxon>
        <taxon>Bacillota</taxon>
        <taxon>Bacilli</taxon>
        <taxon>Bacillales</taxon>
        <taxon>Paenibacillaceae</taxon>
        <taxon>Aneurinibacillus group</taxon>
        <taxon>Ammoniphilus</taxon>
    </lineage>
</organism>
<dbReference type="InterPro" id="IPR051603">
    <property type="entry name" value="Zinc-ADH_QOR/CCCR"/>
</dbReference>
<evidence type="ECO:0000313" key="4">
    <source>
        <dbReference type="Proteomes" id="UP000284219"/>
    </source>
</evidence>
<dbReference type="InterPro" id="IPR013154">
    <property type="entry name" value="ADH-like_N"/>
</dbReference>
<keyword evidence="4" id="KW-1185">Reference proteome</keyword>
<accession>A0A419SNL4</accession>
<feature type="domain" description="Enoyl reductase (ER)" evidence="2">
    <location>
        <begin position="12"/>
        <end position="305"/>
    </location>
</feature>
<proteinExistence type="predicted"/>
<evidence type="ECO:0000259" key="2">
    <source>
        <dbReference type="SMART" id="SM00829"/>
    </source>
</evidence>
<dbReference type="Pfam" id="PF08240">
    <property type="entry name" value="ADH_N"/>
    <property type="match status" value="1"/>
</dbReference>
<dbReference type="Gene3D" id="3.40.50.720">
    <property type="entry name" value="NAD(P)-binding Rossmann-like Domain"/>
    <property type="match status" value="1"/>
</dbReference>
<dbReference type="PANTHER" id="PTHR44154:SF1">
    <property type="entry name" value="QUINONE OXIDOREDUCTASE"/>
    <property type="match status" value="1"/>
</dbReference>
<reference evidence="3 4" key="1">
    <citation type="submission" date="2016-08" db="EMBL/GenBank/DDBJ databases">
        <title>Novel Firmicute Genomes.</title>
        <authorList>
            <person name="Poppleton D.I."/>
            <person name="Gribaldo S."/>
        </authorList>
    </citation>
    <scope>NUCLEOTIDE SEQUENCE [LARGE SCALE GENOMIC DNA]</scope>
    <source>
        <strain evidence="3 4">RAOx-1</strain>
    </source>
</reference>
<evidence type="ECO:0000313" key="3">
    <source>
        <dbReference type="EMBL" id="RKD25832.1"/>
    </source>
</evidence>
<keyword evidence="1" id="KW-0521">NADP</keyword>
<dbReference type="EMBL" id="MCHY01000006">
    <property type="protein sequence ID" value="RKD25832.1"/>
    <property type="molecule type" value="Genomic_DNA"/>
</dbReference>
<dbReference type="SUPFAM" id="SSF50129">
    <property type="entry name" value="GroES-like"/>
    <property type="match status" value="1"/>
</dbReference>
<dbReference type="SUPFAM" id="SSF51735">
    <property type="entry name" value="NAD(P)-binding Rossmann-fold domains"/>
    <property type="match status" value="1"/>
</dbReference>